<dbReference type="PANTHER" id="PTHR46743:SF2">
    <property type="entry name" value="TEICHOIC ACIDS EXPORT ATP-BINDING PROTEIN TAGH"/>
    <property type="match status" value="1"/>
</dbReference>
<evidence type="ECO:0000313" key="2">
    <source>
        <dbReference type="Proteomes" id="UP001589605"/>
    </source>
</evidence>
<dbReference type="InterPro" id="IPR050683">
    <property type="entry name" value="Bact_Polysacc_Export_ATP-bd"/>
</dbReference>
<dbReference type="GO" id="GO:0005524">
    <property type="term" value="F:ATP binding"/>
    <property type="evidence" value="ECO:0007669"/>
    <property type="project" value="UniProtKB-KW"/>
</dbReference>
<dbReference type="Proteomes" id="UP001589605">
    <property type="component" value="Unassembled WGS sequence"/>
</dbReference>
<dbReference type="InterPro" id="IPR027417">
    <property type="entry name" value="P-loop_NTPase"/>
</dbReference>
<dbReference type="EMBL" id="JBHMEZ010000013">
    <property type="protein sequence ID" value="MFB9054549.1"/>
    <property type="molecule type" value="Genomic_DNA"/>
</dbReference>
<accession>A0ABV5F526</accession>
<protein>
    <submittedName>
        <fullName evidence="1">Polysaccharide ABC transporter ATP-binding protein</fullName>
    </submittedName>
</protein>
<dbReference type="PANTHER" id="PTHR46743">
    <property type="entry name" value="TEICHOIC ACIDS EXPORT ATP-BINDING PROTEIN TAGH"/>
    <property type="match status" value="1"/>
</dbReference>
<name>A0ABV5F526_9FLAO</name>
<sequence>NVFLNGAIMGMTKQEISLKFDEIVDFAGCERYIDTPVKRYSSGMYVRLAFAVAAHLEPEILIVDEVLAVGDAEFQKKAIDKMKDVSKGGGRTVLFVSHNMTSVQSLCNKGIVLSNGSISFSGGIQESIFKYLENPDSNNQQANKAKLTKNGFHIDLNVSSGIGKDNNIVFSGQFILFDLNIQTPHNVSSGGIGIGVNDKYGNRIFTYHSHVELKEKIIFSKEGINLKIQEDRNKLLPGEYDLVISLFDNDGVSIVSWVNEAFIRVEEFDVFNTGRLPNSSYQGLILSNATWTIN</sequence>
<keyword evidence="2" id="KW-1185">Reference proteome</keyword>
<evidence type="ECO:0000313" key="1">
    <source>
        <dbReference type="EMBL" id="MFB9054549.1"/>
    </source>
</evidence>
<keyword evidence="1" id="KW-0067">ATP-binding</keyword>
<gene>
    <name evidence="1" type="ORF">ACFFVB_15775</name>
</gene>
<organism evidence="1 2">
    <name type="scientific">Formosa undariae</name>
    <dbReference type="NCBI Taxonomy" id="1325436"/>
    <lineage>
        <taxon>Bacteria</taxon>
        <taxon>Pseudomonadati</taxon>
        <taxon>Bacteroidota</taxon>
        <taxon>Flavobacteriia</taxon>
        <taxon>Flavobacteriales</taxon>
        <taxon>Flavobacteriaceae</taxon>
        <taxon>Formosa</taxon>
    </lineage>
</organism>
<feature type="non-terminal residue" evidence="1">
    <location>
        <position position="1"/>
    </location>
</feature>
<proteinExistence type="predicted"/>
<reference evidence="1 2" key="1">
    <citation type="submission" date="2024-09" db="EMBL/GenBank/DDBJ databases">
        <authorList>
            <person name="Sun Q."/>
            <person name="Mori K."/>
        </authorList>
    </citation>
    <scope>NUCLEOTIDE SEQUENCE [LARGE SCALE GENOMIC DNA]</scope>
    <source>
        <strain evidence="1 2">CECT 8286</strain>
    </source>
</reference>
<dbReference type="RefSeq" id="WP_382384188.1">
    <property type="nucleotide sequence ID" value="NZ_JBHMEZ010000013.1"/>
</dbReference>
<dbReference type="Gene3D" id="2.70.50.60">
    <property type="entry name" value="abc- transporter (atp binding component) like domain"/>
    <property type="match status" value="1"/>
</dbReference>
<comment type="caution">
    <text evidence="1">The sequence shown here is derived from an EMBL/GenBank/DDBJ whole genome shotgun (WGS) entry which is preliminary data.</text>
</comment>
<dbReference type="Gene3D" id="3.40.50.300">
    <property type="entry name" value="P-loop containing nucleotide triphosphate hydrolases"/>
    <property type="match status" value="1"/>
</dbReference>
<dbReference type="SUPFAM" id="SSF52540">
    <property type="entry name" value="P-loop containing nucleoside triphosphate hydrolases"/>
    <property type="match status" value="1"/>
</dbReference>
<keyword evidence="1" id="KW-0547">Nucleotide-binding</keyword>